<dbReference type="GO" id="GO:0006357">
    <property type="term" value="P:regulation of transcription by RNA polymerase II"/>
    <property type="evidence" value="ECO:0007669"/>
    <property type="project" value="TreeGrafter"/>
</dbReference>
<dbReference type="PANTHER" id="PTHR13381">
    <property type="entry name" value="RNA POLYMERASE II HOLOENZYME COMPONENT SRB7"/>
    <property type="match status" value="1"/>
</dbReference>
<feature type="compositionally biased region" description="Low complexity" evidence="10">
    <location>
        <begin position="193"/>
        <end position="226"/>
    </location>
</feature>
<evidence type="ECO:0000256" key="7">
    <source>
        <dbReference type="ARBA" id="ARBA00023242"/>
    </source>
</evidence>
<keyword evidence="7 8" id="KW-0539">Nucleus</keyword>
<feature type="region of interest" description="Disordered" evidence="10">
    <location>
        <begin position="103"/>
        <end position="148"/>
    </location>
</feature>
<accession>A0A9P6RLB1</accession>
<evidence type="ECO:0000256" key="9">
    <source>
        <dbReference type="SAM" id="Coils"/>
    </source>
</evidence>
<comment type="subcellular location">
    <subcellularLocation>
        <location evidence="1 8">Nucleus</location>
    </subcellularLocation>
</comment>
<feature type="compositionally biased region" description="Basic and acidic residues" evidence="10">
    <location>
        <begin position="103"/>
        <end position="124"/>
    </location>
</feature>
<comment type="function">
    <text evidence="8">Component of the Mediator complex, a coactivator involved in the regulated transcription of nearly all RNA polymerase II-dependent genes. Mediator functions as a bridge to convey information from gene-specific regulatory proteins to the basal RNA polymerase II transcription machinery. Mediator is recruited to promoters by direct interactions with regulatory proteins and serves as a scaffold for the assembly of a functional preinitiation complex with RNA polymerase II and the general transcription factors.</text>
</comment>
<evidence type="ECO:0000313" key="13">
    <source>
        <dbReference type="Proteomes" id="UP000738325"/>
    </source>
</evidence>
<evidence type="ECO:0000256" key="8">
    <source>
        <dbReference type="RuleBase" id="RU366036"/>
    </source>
</evidence>
<feature type="region of interest" description="Disordered" evidence="10">
    <location>
        <begin position="1"/>
        <end position="65"/>
    </location>
</feature>
<organism evidence="12 13">
    <name type="scientific">Dissophora globulifera</name>
    <dbReference type="NCBI Taxonomy" id="979702"/>
    <lineage>
        <taxon>Eukaryota</taxon>
        <taxon>Fungi</taxon>
        <taxon>Fungi incertae sedis</taxon>
        <taxon>Mucoromycota</taxon>
        <taxon>Mortierellomycotina</taxon>
        <taxon>Mortierellomycetes</taxon>
        <taxon>Mortierellales</taxon>
        <taxon>Mortierellaceae</taxon>
        <taxon>Dissophora</taxon>
    </lineage>
</organism>
<feature type="compositionally biased region" description="Acidic residues" evidence="10">
    <location>
        <begin position="426"/>
        <end position="439"/>
    </location>
</feature>
<evidence type="ECO:0000256" key="6">
    <source>
        <dbReference type="ARBA" id="ARBA00023163"/>
    </source>
</evidence>
<evidence type="ECO:0000256" key="5">
    <source>
        <dbReference type="ARBA" id="ARBA00023159"/>
    </source>
</evidence>
<dbReference type="Gene3D" id="6.10.280.10">
    <property type="entry name" value="Mediator complex, subunit Med21"/>
    <property type="match status" value="1"/>
</dbReference>
<dbReference type="Pfam" id="PF11976">
    <property type="entry name" value="Rad60-SLD"/>
    <property type="match status" value="1"/>
</dbReference>
<feature type="coiled-coil region" evidence="9">
    <location>
        <begin position="572"/>
        <end position="648"/>
    </location>
</feature>
<dbReference type="Proteomes" id="UP000738325">
    <property type="component" value="Unassembled WGS sequence"/>
</dbReference>
<dbReference type="CDD" id="cd01763">
    <property type="entry name" value="Ubl_SUMO_like"/>
    <property type="match status" value="1"/>
</dbReference>
<feature type="domain" description="Rad60/SUMO-like" evidence="11">
    <location>
        <begin position="447"/>
        <end position="512"/>
    </location>
</feature>
<dbReference type="InterPro" id="IPR022617">
    <property type="entry name" value="Rad60/SUMO-like_dom"/>
</dbReference>
<evidence type="ECO:0000259" key="11">
    <source>
        <dbReference type="Pfam" id="PF11976"/>
    </source>
</evidence>
<dbReference type="SUPFAM" id="SSF140718">
    <property type="entry name" value="Mediator hinge subcomplex-like"/>
    <property type="match status" value="1"/>
</dbReference>
<dbReference type="InterPro" id="IPR021384">
    <property type="entry name" value="Mediator_Med21"/>
</dbReference>
<reference evidence="12" key="1">
    <citation type="journal article" date="2020" name="Fungal Divers.">
        <title>Resolving the Mortierellaceae phylogeny through synthesis of multi-gene phylogenetics and phylogenomics.</title>
        <authorList>
            <person name="Vandepol N."/>
            <person name="Liber J."/>
            <person name="Desiro A."/>
            <person name="Na H."/>
            <person name="Kennedy M."/>
            <person name="Barry K."/>
            <person name="Grigoriev I.V."/>
            <person name="Miller A.N."/>
            <person name="O'Donnell K."/>
            <person name="Stajich J.E."/>
            <person name="Bonito G."/>
        </authorList>
    </citation>
    <scope>NUCLEOTIDE SEQUENCE</scope>
    <source>
        <strain evidence="12">REB-010B</strain>
    </source>
</reference>
<dbReference type="SUPFAM" id="SSF54236">
    <property type="entry name" value="Ubiquitin-like"/>
    <property type="match status" value="2"/>
</dbReference>
<feature type="coiled-coil region" evidence="9">
    <location>
        <begin position="370"/>
        <end position="400"/>
    </location>
</feature>
<proteinExistence type="inferred from homology"/>
<dbReference type="CDD" id="cd17080">
    <property type="entry name" value="Ubl_SLD2_Esc2_like"/>
    <property type="match status" value="1"/>
</dbReference>
<name>A0A9P6RLB1_9FUNG</name>
<feature type="compositionally biased region" description="Low complexity" evidence="10">
    <location>
        <begin position="31"/>
        <end position="46"/>
    </location>
</feature>
<dbReference type="Gene3D" id="3.10.20.90">
    <property type="entry name" value="Phosphatidylinositol 3-kinase Catalytic Subunit, Chain A, domain 1"/>
    <property type="match status" value="2"/>
</dbReference>
<evidence type="ECO:0000256" key="10">
    <source>
        <dbReference type="SAM" id="MobiDB-lite"/>
    </source>
</evidence>
<feature type="compositionally biased region" description="Low complexity" evidence="10">
    <location>
        <begin position="254"/>
        <end position="269"/>
    </location>
</feature>
<comment type="similarity">
    <text evidence="2 8">Belongs to the Mediator complex subunit 21 family.</text>
</comment>
<dbReference type="GO" id="GO:0003712">
    <property type="term" value="F:transcription coregulator activity"/>
    <property type="evidence" value="ECO:0007669"/>
    <property type="project" value="TreeGrafter"/>
</dbReference>
<feature type="compositionally biased region" description="Basic residues" evidence="10">
    <location>
        <begin position="10"/>
        <end position="24"/>
    </location>
</feature>
<comment type="caution">
    <text evidence="12">The sequence shown here is derived from an EMBL/GenBank/DDBJ whole genome shotgun (WGS) entry which is preliminary data.</text>
</comment>
<keyword evidence="13" id="KW-1185">Reference proteome</keyword>
<feature type="compositionally biased region" description="Basic and acidic residues" evidence="10">
    <location>
        <begin position="51"/>
        <end position="65"/>
    </location>
</feature>
<evidence type="ECO:0000256" key="1">
    <source>
        <dbReference type="ARBA" id="ARBA00004123"/>
    </source>
</evidence>
<evidence type="ECO:0000256" key="3">
    <source>
        <dbReference type="ARBA" id="ARBA00019691"/>
    </source>
</evidence>
<dbReference type="AlphaFoldDB" id="A0A9P6RLB1"/>
<feature type="region of interest" description="Disordered" evidence="10">
    <location>
        <begin position="193"/>
        <end position="269"/>
    </location>
</feature>
<keyword evidence="9" id="KW-0175">Coiled coil</keyword>
<sequence length="652" mass="72614">MSDTDDSAPKPRKPQPKPRSRRMVKAATERGSSPSGTASNSTSSPPHARRRIEDDFFSKAKNYREVSKVQETIVDDLSSENFEAPELEPILISDDMPILDFEVEARSKNPVEDRKKAGAEESGSKRKREISLTPPPEPPTRQYAINPLIPLRTIPTASVINLDDDFLREEPEPELDPELQSIAAKVISTPLSPSSKYSQSQLLSQSPSSSQLSSSQGTSSVPGSTSANSANIYNTPSSQPSLPDHNVLGAAGMLSPSTSASSPLSAAESTPPETVDILLRMIKDPNLVVTPELEARVKELETHIKVTVKADDNFRKTMEWYCQLKRIPFANMIFTYRQTRLIPSSTPRSLGFPSRTVVDVYDSVAYHHMKEQEGGRLRELERQADEAAALEATIKRQHQLIQQRKVQQEQQEQQRQSGADGREQDREDSEQIEAAGEEEEEVEYLYIKLRGKDTTDEKIRVKKTTTVQTIITHYKSIKKIAAETPVKLEFDDETIDPTTSIGETDVEDDDMLISFYAPPMDRLTQLQDAIDKLALLFVSSLDHLTKNAPLVPLNPNVPVVNTVHGIPHEQLLNSAQELALDISRQAKELETLIDNLPGISQTPEDQTRDLEILAQQNAEATEEYEAVVAEARELLQEITLALRDIAEDQSRS</sequence>
<evidence type="ECO:0000256" key="2">
    <source>
        <dbReference type="ARBA" id="ARBA00005770"/>
    </source>
</evidence>
<keyword evidence="4 8" id="KW-0805">Transcription regulation</keyword>
<protein>
    <recommendedName>
        <fullName evidence="3 8">Mediator of RNA polymerase II transcription subunit 21</fullName>
    </recommendedName>
</protein>
<evidence type="ECO:0000313" key="12">
    <source>
        <dbReference type="EMBL" id="KAG0322821.1"/>
    </source>
</evidence>
<dbReference type="PANTHER" id="PTHR13381:SF0">
    <property type="entry name" value="MEDIATOR OF RNA POLYMERASE II TRANSCRIPTION SUBUNIT 21"/>
    <property type="match status" value="1"/>
</dbReference>
<keyword evidence="6 8" id="KW-0804">Transcription</keyword>
<comment type="subunit">
    <text evidence="8">Component of the Mediator complex.</text>
</comment>
<dbReference type="InterPro" id="IPR029071">
    <property type="entry name" value="Ubiquitin-like_domsf"/>
</dbReference>
<dbReference type="OrthoDB" id="526653at2759"/>
<evidence type="ECO:0000256" key="4">
    <source>
        <dbReference type="ARBA" id="ARBA00023015"/>
    </source>
</evidence>
<feature type="region of interest" description="Disordered" evidence="10">
    <location>
        <begin position="401"/>
        <end position="439"/>
    </location>
</feature>
<dbReference type="InterPro" id="IPR037212">
    <property type="entry name" value="Med7/Med21-like"/>
</dbReference>
<gene>
    <name evidence="12" type="primary">SRB7</name>
    <name evidence="12" type="ORF">BGZ99_003133</name>
</gene>
<keyword evidence="5 8" id="KW-0010">Activator</keyword>
<feature type="compositionally biased region" description="Low complexity" evidence="10">
    <location>
        <begin position="402"/>
        <end position="416"/>
    </location>
</feature>
<dbReference type="GO" id="GO:0016592">
    <property type="term" value="C:mediator complex"/>
    <property type="evidence" value="ECO:0007669"/>
    <property type="project" value="UniProtKB-UniRule"/>
</dbReference>
<dbReference type="EMBL" id="JAAAIP010000201">
    <property type="protein sequence ID" value="KAG0322821.1"/>
    <property type="molecule type" value="Genomic_DNA"/>
</dbReference>
<dbReference type="Pfam" id="PF11221">
    <property type="entry name" value="Med21"/>
    <property type="match status" value="1"/>
</dbReference>
<feature type="compositionally biased region" description="Polar residues" evidence="10">
    <location>
        <begin position="227"/>
        <end position="241"/>
    </location>
</feature>